<feature type="compositionally biased region" description="Polar residues" evidence="14">
    <location>
        <begin position="66"/>
        <end position="79"/>
    </location>
</feature>
<protein>
    <recommendedName>
        <fullName evidence="3">RING-type E3 ubiquitin transferase</fullName>
        <ecNumber evidence="3">2.3.2.27</ecNumber>
    </recommendedName>
    <alternativeName>
        <fullName evidence="12">Checkpoint forkhead associated with RING domains-containing protein 1</fullName>
    </alternativeName>
</protein>
<dbReference type="InterPro" id="IPR001841">
    <property type="entry name" value="Znf_RING"/>
</dbReference>
<dbReference type="GO" id="GO:0000151">
    <property type="term" value="C:ubiquitin ligase complex"/>
    <property type="evidence" value="ECO:0007669"/>
    <property type="project" value="TreeGrafter"/>
</dbReference>
<dbReference type="SMART" id="SM00240">
    <property type="entry name" value="FHA"/>
    <property type="match status" value="1"/>
</dbReference>
<dbReference type="GO" id="GO:0097271">
    <property type="term" value="P:protein localization to bud neck"/>
    <property type="evidence" value="ECO:0007669"/>
    <property type="project" value="UniProtKB-ARBA"/>
</dbReference>
<feature type="compositionally biased region" description="Low complexity" evidence="14">
    <location>
        <begin position="116"/>
        <end position="128"/>
    </location>
</feature>
<dbReference type="GO" id="GO:0031578">
    <property type="term" value="P:mitotic spindle orientation checkpoint signaling"/>
    <property type="evidence" value="ECO:0007669"/>
    <property type="project" value="UniProtKB-ARBA"/>
</dbReference>
<feature type="compositionally biased region" description="Polar residues" evidence="14">
    <location>
        <begin position="242"/>
        <end position="252"/>
    </location>
</feature>
<comment type="caution">
    <text evidence="17">The sequence shown here is derived from an EMBL/GenBank/DDBJ whole genome shotgun (WGS) entry which is preliminary data.</text>
</comment>
<reference evidence="17 18" key="1">
    <citation type="submission" date="2017-05" db="EMBL/GenBank/DDBJ databases">
        <title>The Genome Sequence of Candida krusei Ckrusei653.</title>
        <authorList>
            <person name="Cuomo C."/>
            <person name="Forche A."/>
            <person name="Young S."/>
            <person name="Abouelleil A."/>
            <person name="Cao P."/>
            <person name="Chapman S."/>
            <person name="Cusick C."/>
            <person name="Shea T."/>
            <person name="Nusbaum C."/>
            <person name="Birren B."/>
        </authorList>
    </citation>
    <scope>NUCLEOTIDE SEQUENCE [LARGE SCALE GENOMIC DNA]</scope>
    <source>
        <strain evidence="17 18">Ckrusei653</strain>
    </source>
</reference>
<evidence type="ECO:0000256" key="9">
    <source>
        <dbReference type="ARBA" id="ARBA00022833"/>
    </source>
</evidence>
<comment type="similarity">
    <text evidence="11">Belongs to the DMA1 family.</text>
</comment>
<evidence type="ECO:0000313" key="17">
    <source>
        <dbReference type="EMBL" id="OUT20728.1"/>
    </source>
</evidence>
<name>A0A1Z8JJI1_PICKU</name>
<dbReference type="GO" id="GO:0061630">
    <property type="term" value="F:ubiquitin protein ligase activity"/>
    <property type="evidence" value="ECO:0007669"/>
    <property type="project" value="UniProtKB-EC"/>
</dbReference>
<keyword evidence="7 13" id="KW-0863">Zinc-finger</keyword>
<dbReference type="GO" id="GO:0032186">
    <property type="term" value="P:cellular bud neck septin ring organization"/>
    <property type="evidence" value="ECO:0007669"/>
    <property type="project" value="UniProtKB-ARBA"/>
</dbReference>
<dbReference type="GO" id="GO:0032153">
    <property type="term" value="C:cell division site"/>
    <property type="evidence" value="ECO:0007669"/>
    <property type="project" value="TreeGrafter"/>
</dbReference>
<proteinExistence type="inferred from homology"/>
<evidence type="ECO:0000256" key="2">
    <source>
        <dbReference type="ARBA" id="ARBA00004496"/>
    </source>
</evidence>
<evidence type="ECO:0000256" key="3">
    <source>
        <dbReference type="ARBA" id="ARBA00012483"/>
    </source>
</evidence>
<feature type="compositionally biased region" description="Low complexity" evidence="14">
    <location>
        <begin position="216"/>
        <end position="241"/>
    </location>
</feature>
<dbReference type="PANTHER" id="PTHR15067:SF7">
    <property type="entry name" value="E3 UBIQUITIN-PROTEIN LIGASE DMA1-RELATED"/>
    <property type="match status" value="1"/>
</dbReference>
<evidence type="ECO:0000256" key="7">
    <source>
        <dbReference type="ARBA" id="ARBA00022771"/>
    </source>
</evidence>
<dbReference type="EC" id="2.3.2.27" evidence="3"/>
<keyword evidence="5" id="KW-0808">Transferase</keyword>
<evidence type="ECO:0000259" key="15">
    <source>
        <dbReference type="PROSITE" id="PS50006"/>
    </source>
</evidence>
<dbReference type="FunFam" id="2.60.200.20:FF:000030">
    <property type="entry name" value="FHA domain-containing protein"/>
    <property type="match status" value="1"/>
</dbReference>
<dbReference type="EMBL" id="NHMM01000007">
    <property type="protein sequence ID" value="OUT20728.1"/>
    <property type="molecule type" value="Genomic_DNA"/>
</dbReference>
<dbReference type="PROSITE" id="PS50089">
    <property type="entry name" value="ZF_RING_2"/>
    <property type="match status" value="1"/>
</dbReference>
<evidence type="ECO:0000313" key="18">
    <source>
        <dbReference type="Proteomes" id="UP000195871"/>
    </source>
</evidence>
<dbReference type="InterPro" id="IPR008984">
    <property type="entry name" value="SMAD_FHA_dom_sf"/>
</dbReference>
<evidence type="ECO:0000256" key="4">
    <source>
        <dbReference type="ARBA" id="ARBA00022490"/>
    </source>
</evidence>
<evidence type="ECO:0000256" key="10">
    <source>
        <dbReference type="ARBA" id="ARBA00023306"/>
    </source>
</evidence>
<dbReference type="Pfam" id="PF00498">
    <property type="entry name" value="FHA"/>
    <property type="match status" value="1"/>
</dbReference>
<evidence type="ECO:0000256" key="8">
    <source>
        <dbReference type="ARBA" id="ARBA00022786"/>
    </source>
</evidence>
<keyword evidence="6" id="KW-0479">Metal-binding</keyword>
<accession>A0A1Z8JJI1</accession>
<comment type="subcellular location">
    <subcellularLocation>
        <location evidence="2">Cytoplasm</location>
    </subcellularLocation>
</comment>
<dbReference type="SUPFAM" id="SSF57850">
    <property type="entry name" value="RING/U-box"/>
    <property type="match status" value="1"/>
</dbReference>
<keyword evidence="10" id="KW-0131">Cell cycle</keyword>
<comment type="catalytic activity">
    <reaction evidence="1">
        <text>S-ubiquitinyl-[E2 ubiquitin-conjugating enzyme]-L-cysteine + [acceptor protein]-L-lysine = [E2 ubiquitin-conjugating enzyme]-L-cysteine + N(6)-ubiquitinyl-[acceptor protein]-L-lysine.</text>
        <dbReference type="EC" id="2.3.2.27"/>
    </reaction>
</comment>
<evidence type="ECO:0000259" key="16">
    <source>
        <dbReference type="PROSITE" id="PS50089"/>
    </source>
</evidence>
<dbReference type="FunFam" id="3.30.40.10:FF:000426">
    <property type="entry name" value="DMA1p Ubiquitin-protein ligase (E3)"/>
    <property type="match status" value="1"/>
</dbReference>
<evidence type="ECO:0000256" key="6">
    <source>
        <dbReference type="ARBA" id="ARBA00022723"/>
    </source>
</evidence>
<feature type="compositionally biased region" description="Low complexity" evidence="14">
    <location>
        <begin position="9"/>
        <end position="18"/>
    </location>
</feature>
<keyword evidence="4" id="KW-0963">Cytoplasm</keyword>
<dbReference type="VEuPathDB" id="FungiDB:C5L36_0A10110"/>
<keyword evidence="8" id="KW-0833">Ubl conjugation pathway</keyword>
<feature type="domain" description="FHA" evidence="15">
    <location>
        <begin position="437"/>
        <end position="500"/>
    </location>
</feature>
<evidence type="ECO:0000256" key="14">
    <source>
        <dbReference type="SAM" id="MobiDB-lite"/>
    </source>
</evidence>
<evidence type="ECO:0000256" key="12">
    <source>
        <dbReference type="ARBA" id="ARBA00080465"/>
    </source>
</evidence>
<dbReference type="Proteomes" id="UP000195871">
    <property type="component" value="Unassembled WGS sequence"/>
</dbReference>
<feature type="region of interest" description="Disordered" evidence="14">
    <location>
        <begin position="1"/>
        <end position="79"/>
    </location>
</feature>
<feature type="compositionally biased region" description="Polar residues" evidence="14">
    <location>
        <begin position="129"/>
        <end position="150"/>
    </location>
</feature>
<dbReference type="SUPFAM" id="SSF49879">
    <property type="entry name" value="SMAD/FHA domain"/>
    <property type="match status" value="1"/>
</dbReference>
<dbReference type="Pfam" id="PF17123">
    <property type="entry name" value="zf-RING_11"/>
    <property type="match status" value="1"/>
</dbReference>
<dbReference type="GO" id="GO:0006511">
    <property type="term" value="P:ubiquitin-dependent protein catabolic process"/>
    <property type="evidence" value="ECO:0007669"/>
    <property type="project" value="TreeGrafter"/>
</dbReference>
<feature type="region of interest" description="Disordered" evidence="14">
    <location>
        <begin position="194"/>
        <end position="252"/>
    </location>
</feature>
<dbReference type="GO" id="GO:0005829">
    <property type="term" value="C:cytosol"/>
    <property type="evidence" value="ECO:0007669"/>
    <property type="project" value="TreeGrafter"/>
</dbReference>
<dbReference type="GO" id="GO:0090337">
    <property type="term" value="P:regulation of formin-nucleated actin cable assembly"/>
    <property type="evidence" value="ECO:0007669"/>
    <property type="project" value="UniProtKB-ARBA"/>
</dbReference>
<dbReference type="PANTHER" id="PTHR15067">
    <property type="entry name" value="E3 UBIQUITIN-PROTEIN LIGASE RNF8"/>
    <property type="match status" value="1"/>
</dbReference>
<evidence type="ECO:0000256" key="11">
    <source>
        <dbReference type="ARBA" id="ARBA00061209"/>
    </source>
</evidence>
<feature type="region of interest" description="Disordered" evidence="14">
    <location>
        <begin position="103"/>
        <end position="150"/>
    </location>
</feature>
<keyword evidence="9" id="KW-0862">Zinc</keyword>
<dbReference type="GO" id="GO:0051865">
    <property type="term" value="P:protein autoubiquitination"/>
    <property type="evidence" value="ECO:0007669"/>
    <property type="project" value="UniProtKB-ARBA"/>
</dbReference>
<dbReference type="SMART" id="SM00184">
    <property type="entry name" value="RING"/>
    <property type="match status" value="1"/>
</dbReference>
<dbReference type="Gene3D" id="3.30.40.10">
    <property type="entry name" value="Zinc/RING finger domain, C3HC4 (zinc finger)"/>
    <property type="match status" value="1"/>
</dbReference>
<dbReference type="InterPro" id="IPR000253">
    <property type="entry name" value="FHA_dom"/>
</dbReference>
<dbReference type="AlphaFoldDB" id="A0A1Z8JJI1"/>
<dbReference type="PROSITE" id="PS50006">
    <property type="entry name" value="FHA_DOMAIN"/>
    <property type="match status" value="1"/>
</dbReference>
<evidence type="ECO:0000256" key="5">
    <source>
        <dbReference type="ARBA" id="ARBA00022679"/>
    </source>
</evidence>
<dbReference type="InterPro" id="IPR013083">
    <property type="entry name" value="Znf_RING/FYVE/PHD"/>
</dbReference>
<evidence type="ECO:0000256" key="13">
    <source>
        <dbReference type="PROSITE-ProRule" id="PRU00175"/>
    </source>
</evidence>
<gene>
    <name evidence="17" type="ORF">CAS74_004395</name>
</gene>
<dbReference type="GO" id="GO:0008270">
    <property type="term" value="F:zinc ion binding"/>
    <property type="evidence" value="ECO:0007669"/>
    <property type="project" value="UniProtKB-KW"/>
</dbReference>
<sequence>MPLIPYTGSFLSSSTSSLERQTRGAQGDAENAGNLHGSTRSSNSNSPNTFQADPPVDNSEVHQENEQSNSGGSYASSNHHQPLLRKISMSNTIHGLVNSIRPLSTLQSSSRHRNRSASQSSPRSRSSSLLQGQHSERSNNPFLSELNDNLPMNLSENELDILGAAPNVSEGGIPSTQMPDMSVRTQPYIQVNLDEATGINRSRRRADSQTGSILGSYPNSRSSSHMNSRPNSHPNSRSGSRQHLSMNPFSADNTNTGNSIVITNMDTNAHNTFNPAVYNYNMANSETVANFQMFLGEEEEFHNLRTRGNTLRGEDNLIPEAITGHEDVLPNTIIAGDEDTRPDNNEFQLNERMGEGNEENRVGTIYFPTSENNGEGNSNVGVGQTGGVSASTHAEQVASDSDGFYSIRFTPSIDHSSTHPYMFFGPIVRKLKPGMNISIGRYTEKSKAAATAAAGSSESVVFKSKVVSRQHAELTVDDKGKWYIKDVKSSSGTFLNHVRLSPPNCESAKVYLRDGDILQLGVDYRGGSEEMYRCVKLKVELNDSWRKRAAKFSKEAHEKLKNLTNKSSGEELTACVICLDDIRPCQAVFVSSCSHSWHYRCIRPLLVKTYPQFLCPNCKAVCDLEADPDDFEDA</sequence>
<evidence type="ECO:0000256" key="1">
    <source>
        <dbReference type="ARBA" id="ARBA00000900"/>
    </source>
</evidence>
<dbReference type="GO" id="GO:0000132">
    <property type="term" value="P:establishment of mitotic spindle orientation"/>
    <property type="evidence" value="ECO:0007669"/>
    <property type="project" value="UniProtKB-ARBA"/>
</dbReference>
<feature type="domain" description="RING-type" evidence="16">
    <location>
        <begin position="575"/>
        <end position="619"/>
    </location>
</feature>
<organism evidence="17 18">
    <name type="scientific">Pichia kudriavzevii</name>
    <name type="common">Yeast</name>
    <name type="synonym">Issatchenkia orientalis</name>
    <dbReference type="NCBI Taxonomy" id="4909"/>
    <lineage>
        <taxon>Eukaryota</taxon>
        <taxon>Fungi</taxon>
        <taxon>Dikarya</taxon>
        <taxon>Ascomycota</taxon>
        <taxon>Saccharomycotina</taxon>
        <taxon>Pichiomycetes</taxon>
        <taxon>Pichiales</taxon>
        <taxon>Pichiaceae</taxon>
        <taxon>Pichia</taxon>
    </lineage>
</organism>
<dbReference type="GO" id="GO:0000921">
    <property type="term" value="P:septin ring assembly"/>
    <property type="evidence" value="ECO:0007669"/>
    <property type="project" value="UniProtKB-ARBA"/>
</dbReference>
<dbReference type="Gene3D" id="2.60.200.20">
    <property type="match status" value="1"/>
</dbReference>